<dbReference type="SUPFAM" id="SSF56801">
    <property type="entry name" value="Acetyl-CoA synthetase-like"/>
    <property type="match status" value="1"/>
</dbReference>
<dbReference type="CDD" id="cd05931">
    <property type="entry name" value="FAAL"/>
    <property type="match status" value="1"/>
</dbReference>
<dbReference type="GO" id="GO:0006633">
    <property type="term" value="P:fatty acid biosynthetic process"/>
    <property type="evidence" value="ECO:0007669"/>
    <property type="project" value="TreeGrafter"/>
</dbReference>
<feature type="domain" description="AMP-dependent synthetase/ligase" evidence="5">
    <location>
        <begin position="49"/>
        <end position="429"/>
    </location>
</feature>
<dbReference type="GO" id="GO:0071766">
    <property type="term" value="P:Actinobacterium-type cell wall biogenesis"/>
    <property type="evidence" value="ECO:0007669"/>
    <property type="project" value="UniProtKB-ARBA"/>
</dbReference>
<gene>
    <name evidence="6" type="ORF">DWB77_02865</name>
</gene>
<dbReference type="RefSeq" id="WP_162952529.1">
    <property type="nucleotide sequence ID" value="NZ_CP032698.1"/>
</dbReference>
<dbReference type="InterPro" id="IPR040097">
    <property type="entry name" value="FAAL/FAAC"/>
</dbReference>
<dbReference type="KEGG" id="shun:DWB77_02865"/>
<dbReference type="FunFam" id="3.40.50.12780:FF:000013">
    <property type="entry name" value="Long-chain-fatty-acid--AMP ligase FadD32"/>
    <property type="match status" value="1"/>
</dbReference>
<evidence type="ECO:0000259" key="5">
    <source>
        <dbReference type="Pfam" id="PF00501"/>
    </source>
</evidence>
<dbReference type="PANTHER" id="PTHR22754:SF32">
    <property type="entry name" value="DISCO-INTERACTING PROTEIN 2"/>
    <property type="match status" value="1"/>
</dbReference>
<dbReference type="InterPro" id="IPR042099">
    <property type="entry name" value="ANL_N_sf"/>
</dbReference>
<evidence type="ECO:0000256" key="2">
    <source>
        <dbReference type="ARBA" id="ARBA00022598"/>
    </source>
</evidence>
<dbReference type="InterPro" id="IPR000873">
    <property type="entry name" value="AMP-dep_synth/lig_dom"/>
</dbReference>
<dbReference type="EMBL" id="CP032698">
    <property type="protein sequence ID" value="AYG80727.1"/>
    <property type="molecule type" value="Genomic_DNA"/>
</dbReference>
<accession>A0A387HJU4</accession>
<comment type="similarity">
    <text evidence="1">Belongs to the ATP-dependent AMP-binding enzyme family.</text>
</comment>
<dbReference type="Proteomes" id="UP000271554">
    <property type="component" value="Chromosome"/>
</dbReference>
<keyword evidence="3" id="KW-0276">Fatty acid metabolism</keyword>
<dbReference type="Gene3D" id="3.40.50.12780">
    <property type="entry name" value="N-terminal domain of ligase-like"/>
    <property type="match status" value="1"/>
</dbReference>
<dbReference type="AlphaFoldDB" id="A0A387HJU4"/>
<evidence type="ECO:0000313" key="6">
    <source>
        <dbReference type="EMBL" id="AYG80727.1"/>
    </source>
</evidence>
<dbReference type="GO" id="GO:0070566">
    <property type="term" value="F:adenylyltransferase activity"/>
    <property type="evidence" value="ECO:0007669"/>
    <property type="project" value="TreeGrafter"/>
</dbReference>
<keyword evidence="7" id="KW-1185">Reference proteome</keyword>
<protein>
    <submittedName>
        <fullName evidence="6">Long-chain-fatty-acid--AMP ligase FadD28</fullName>
        <ecNumber evidence="6">6.2.1.-</ecNumber>
    </submittedName>
</protein>
<evidence type="ECO:0000256" key="1">
    <source>
        <dbReference type="ARBA" id="ARBA00006432"/>
    </source>
</evidence>
<dbReference type="InterPro" id="IPR020845">
    <property type="entry name" value="AMP-binding_CS"/>
</dbReference>
<evidence type="ECO:0000256" key="4">
    <source>
        <dbReference type="ARBA" id="ARBA00023098"/>
    </source>
</evidence>
<dbReference type="Gene3D" id="3.30.300.30">
    <property type="match status" value="1"/>
</dbReference>
<dbReference type="InterPro" id="IPR045851">
    <property type="entry name" value="AMP-bd_C_sf"/>
</dbReference>
<reference evidence="6 7" key="1">
    <citation type="submission" date="2018-10" db="EMBL/GenBank/DDBJ databases">
        <title>Relationship between Morphology and Antimicrobial Activity in Streptomyces.</title>
        <authorList>
            <person name="Kang H.J."/>
            <person name="Kim S.B."/>
        </authorList>
    </citation>
    <scope>NUCLEOTIDE SEQUENCE [LARGE SCALE GENOMIC DNA]</scope>
    <source>
        <strain evidence="6 7">BH38</strain>
    </source>
</reference>
<sequence length="604" mass="63485">MDRTLAPSALSPTRLPRPQLPYPTTLVEALLLRSSGPDAARPVFTALDAEGRRLERLNAVELLGRVRATAAALGAVGSAGDRVVVPALPGTDFAVAFLACLYAGRIAVPVPPPRPATRRRTTDGADRLGAIRRNCAPVASLVASAADAVGGEEGAGLAWIPVARAPGHPDLLPDPAALDPRAVALLQYTSGSTSRPRGVVVGQDNLMANQLAVRDRCDVDSGTTVVSWLPFFHDMGLCTGVVLPLVSGAAAVTMEPATFVRDPLVWLRAIEAEEDVFAAAPDFAYELCVRRIGSAVRRRVDLSTWRVAVNGSEPVRAGTLRAFADAFRPSFFRPEVFSPGYGLAECTLGVTLGRPLYEAPVRRYDRDALARGAAVPAVSPDTAVELVGCGPPLPGVRIEVVDPATRRALPDGAVGEIWVDAPGNGRGYWGRDAESARTFGARPTGPSGGGPYVRTGDLGCLDGGELFVTGRLKDVLVVHGENYFPQDVEAVAGAAHEAFAHQRAAAWPLEEEGPGVAVVVETAERDPEVLARAVRAAGLAVARALPAPVSVFAVARHQVPRTTSGKTRRRDCADDVRAGRLPLLAQWSSRPARSAGPSERSPSA</sequence>
<evidence type="ECO:0000256" key="3">
    <source>
        <dbReference type="ARBA" id="ARBA00022832"/>
    </source>
</evidence>
<organism evidence="6 7">
    <name type="scientific">Streptomyces hundungensis</name>
    <dbReference type="NCBI Taxonomy" id="1077946"/>
    <lineage>
        <taxon>Bacteria</taxon>
        <taxon>Bacillati</taxon>
        <taxon>Actinomycetota</taxon>
        <taxon>Actinomycetes</taxon>
        <taxon>Kitasatosporales</taxon>
        <taxon>Streptomycetaceae</taxon>
        <taxon>Streptomyces</taxon>
    </lineage>
</organism>
<dbReference type="PROSITE" id="PS00455">
    <property type="entry name" value="AMP_BINDING"/>
    <property type="match status" value="1"/>
</dbReference>
<dbReference type="Pfam" id="PF00501">
    <property type="entry name" value="AMP-binding"/>
    <property type="match status" value="1"/>
</dbReference>
<proteinExistence type="inferred from homology"/>
<keyword evidence="2 6" id="KW-0436">Ligase</keyword>
<dbReference type="GO" id="GO:0016874">
    <property type="term" value="F:ligase activity"/>
    <property type="evidence" value="ECO:0007669"/>
    <property type="project" value="UniProtKB-KW"/>
</dbReference>
<dbReference type="EC" id="6.2.1.-" evidence="6"/>
<evidence type="ECO:0000313" key="7">
    <source>
        <dbReference type="Proteomes" id="UP000271554"/>
    </source>
</evidence>
<name>A0A387HJU4_9ACTN</name>
<dbReference type="PANTHER" id="PTHR22754">
    <property type="entry name" value="DISCO-INTERACTING PROTEIN 2 DIP2 -RELATED"/>
    <property type="match status" value="1"/>
</dbReference>
<keyword evidence="4" id="KW-0443">Lipid metabolism</keyword>
<dbReference type="GO" id="GO:0005886">
    <property type="term" value="C:plasma membrane"/>
    <property type="evidence" value="ECO:0007669"/>
    <property type="project" value="TreeGrafter"/>
</dbReference>